<name>A0A6J4QQB9_9ACTN</name>
<accession>A0A6J4QQB9</accession>
<dbReference type="InterPro" id="IPR011042">
    <property type="entry name" value="6-blade_b-propeller_TolB-like"/>
</dbReference>
<feature type="region of interest" description="Disordered" evidence="1">
    <location>
        <begin position="24"/>
        <end position="59"/>
    </location>
</feature>
<dbReference type="EMBL" id="CADCVE010000027">
    <property type="protein sequence ID" value="CAA9450381.1"/>
    <property type="molecule type" value="Genomic_DNA"/>
</dbReference>
<protein>
    <recommendedName>
        <fullName evidence="3">TolB protein, periplasmic protein involved in the tonb-independent uptake of group A colicins</fullName>
    </recommendedName>
</protein>
<dbReference type="Gene3D" id="2.120.10.30">
    <property type="entry name" value="TolB, C-terminal domain"/>
    <property type="match status" value="1"/>
</dbReference>
<proteinExistence type="predicted"/>
<dbReference type="Pfam" id="PF07676">
    <property type="entry name" value="PD40"/>
    <property type="match status" value="2"/>
</dbReference>
<evidence type="ECO:0008006" key="3">
    <source>
        <dbReference type="Google" id="ProtNLM"/>
    </source>
</evidence>
<gene>
    <name evidence="2" type="ORF">AVDCRST_MAG28-1377</name>
</gene>
<organism evidence="2">
    <name type="scientific">uncultured Rubrobacteraceae bacterium</name>
    <dbReference type="NCBI Taxonomy" id="349277"/>
    <lineage>
        <taxon>Bacteria</taxon>
        <taxon>Bacillati</taxon>
        <taxon>Actinomycetota</taxon>
        <taxon>Rubrobacteria</taxon>
        <taxon>Rubrobacterales</taxon>
        <taxon>Rubrobacteraceae</taxon>
        <taxon>environmental samples</taxon>
    </lineage>
</organism>
<evidence type="ECO:0000256" key="1">
    <source>
        <dbReference type="SAM" id="MobiDB-lite"/>
    </source>
</evidence>
<dbReference type="AlphaFoldDB" id="A0A6J4QQB9"/>
<evidence type="ECO:0000313" key="2">
    <source>
        <dbReference type="EMBL" id="CAA9450381.1"/>
    </source>
</evidence>
<reference evidence="2" key="1">
    <citation type="submission" date="2020-02" db="EMBL/GenBank/DDBJ databases">
        <authorList>
            <person name="Meier V. D."/>
        </authorList>
    </citation>
    <scope>NUCLEOTIDE SEQUENCE</scope>
    <source>
        <strain evidence="2">AVDCRST_MAG28</strain>
    </source>
</reference>
<dbReference type="SUPFAM" id="SSF82171">
    <property type="entry name" value="DPP6 N-terminal domain-like"/>
    <property type="match status" value="1"/>
</dbReference>
<sequence length="408" mass="42828">MLAFVLALALTGCGHPSGNLWEGGTIPPTSATSGTDLGLGSGVRPLSFGPGDKSSPRISPSGDRVAFILDGYVVEKPLYGQNLQLETSTGFGAEKAEWLSDDSLAALKPENEIAADGTSVVSAPGTLFGTMRDGTPDTSMLLEEVMAVGALPGGEAVATAVSAEPTTGNPDEQPRSRLVLVRGPEQPLQVYLRNIKGTVTGLSISPDGREVALAVQREPGNAGEGRFEVHSYRFSEGHPRRVTRLPKGMGILGAPQWTYWGIHFVAGEQDDPTSSDASAPHSLFRIPEGSDTPELVRGVGEEFITASTSVSPDGERLAIVGRRNPGSPTNLYVLDLASDTLKAATTNQKMEIKTNPRDLTWSPDGQSVVLISRGALSGTEVYDAPASGLSSAFYNLYEVPVTNLPAGE</sequence>
<dbReference type="InterPro" id="IPR011659">
    <property type="entry name" value="WD40"/>
</dbReference>